<feature type="transmembrane region" description="Helical" evidence="1">
    <location>
        <begin position="30"/>
        <end position="49"/>
    </location>
</feature>
<keyword evidence="1" id="KW-1133">Transmembrane helix</keyword>
<sequence length="56" mass="6372">MFNFAGWVLFTLSAIGFVWTTWRAGDMIGLAASLFFLIACLVFLVPVWATRPHHRD</sequence>
<dbReference type="EMBL" id="RAPE01000002">
    <property type="protein sequence ID" value="RKF15457.1"/>
    <property type="molecule type" value="Genomic_DNA"/>
</dbReference>
<dbReference type="Proteomes" id="UP000281128">
    <property type="component" value="Unassembled WGS sequence"/>
</dbReference>
<protein>
    <submittedName>
        <fullName evidence="2">Cytochrome oxidase subunit III</fullName>
    </submittedName>
</protein>
<name>A0A3A8AWG4_9RHOB</name>
<accession>A0A3A8AWG4</accession>
<dbReference type="AlphaFoldDB" id="A0A3A8AWG4"/>
<keyword evidence="1" id="KW-0812">Transmembrane</keyword>
<dbReference type="OrthoDB" id="7745502at2"/>
<organism evidence="2 3">
    <name type="scientific">Roseovarius spongiae</name>
    <dbReference type="NCBI Taxonomy" id="2320272"/>
    <lineage>
        <taxon>Bacteria</taxon>
        <taxon>Pseudomonadati</taxon>
        <taxon>Pseudomonadota</taxon>
        <taxon>Alphaproteobacteria</taxon>
        <taxon>Rhodobacterales</taxon>
        <taxon>Roseobacteraceae</taxon>
        <taxon>Roseovarius</taxon>
    </lineage>
</organism>
<evidence type="ECO:0000313" key="2">
    <source>
        <dbReference type="EMBL" id="RKF15457.1"/>
    </source>
</evidence>
<reference evidence="2 3" key="1">
    <citation type="submission" date="2018-09" db="EMBL/GenBank/DDBJ databases">
        <title>Roseovarius spongiae sp. nov., isolated from a marine sponge.</title>
        <authorList>
            <person name="Zhuang L."/>
            <person name="Luo L."/>
        </authorList>
    </citation>
    <scope>NUCLEOTIDE SEQUENCE [LARGE SCALE GENOMIC DNA]</scope>
    <source>
        <strain evidence="2 3">HN-E21</strain>
    </source>
</reference>
<evidence type="ECO:0000313" key="3">
    <source>
        <dbReference type="Proteomes" id="UP000281128"/>
    </source>
</evidence>
<proteinExistence type="predicted"/>
<evidence type="ECO:0000256" key="1">
    <source>
        <dbReference type="SAM" id="Phobius"/>
    </source>
</evidence>
<comment type="caution">
    <text evidence="2">The sequence shown here is derived from an EMBL/GenBank/DDBJ whole genome shotgun (WGS) entry which is preliminary data.</text>
</comment>
<keyword evidence="1" id="KW-0472">Membrane</keyword>
<gene>
    <name evidence="2" type="ORF">D6850_10560</name>
</gene>
<keyword evidence="3" id="KW-1185">Reference proteome</keyword>